<evidence type="ECO:0000256" key="3">
    <source>
        <dbReference type="ARBA" id="ARBA00022692"/>
    </source>
</evidence>
<accession>A0A4P8IFX0</accession>
<evidence type="ECO:0000256" key="5">
    <source>
        <dbReference type="ARBA" id="ARBA00023136"/>
    </source>
</evidence>
<dbReference type="PANTHER" id="PTHR30250:SF24">
    <property type="entry name" value="STAGE V SPORULATION PROTEIN B"/>
    <property type="match status" value="1"/>
</dbReference>
<keyword evidence="2" id="KW-1003">Cell membrane</keyword>
<feature type="transmembrane region" description="Helical" evidence="6">
    <location>
        <begin position="85"/>
        <end position="107"/>
    </location>
</feature>
<dbReference type="InterPro" id="IPR002797">
    <property type="entry name" value="Polysacc_synth"/>
</dbReference>
<feature type="transmembrane region" description="Helical" evidence="6">
    <location>
        <begin position="386"/>
        <end position="406"/>
    </location>
</feature>
<feature type="transmembrane region" description="Helical" evidence="6">
    <location>
        <begin position="319"/>
        <end position="347"/>
    </location>
</feature>
<keyword evidence="3 6" id="KW-0812">Transmembrane</keyword>
<evidence type="ECO:0000256" key="6">
    <source>
        <dbReference type="SAM" id="Phobius"/>
    </source>
</evidence>
<dbReference type="Proteomes" id="UP000298653">
    <property type="component" value="Chromosome"/>
</dbReference>
<dbReference type="CDD" id="cd13124">
    <property type="entry name" value="MATE_SpoVB_like"/>
    <property type="match status" value="1"/>
</dbReference>
<evidence type="ECO:0000256" key="2">
    <source>
        <dbReference type="ARBA" id="ARBA00022475"/>
    </source>
</evidence>
<dbReference type="InterPro" id="IPR024923">
    <property type="entry name" value="PG_synth_SpoVB"/>
</dbReference>
<keyword evidence="5 6" id="KW-0472">Membrane</keyword>
<evidence type="ECO:0000256" key="1">
    <source>
        <dbReference type="ARBA" id="ARBA00004651"/>
    </source>
</evidence>
<feature type="transmembrane region" description="Helical" evidence="6">
    <location>
        <begin position="12"/>
        <end position="36"/>
    </location>
</feature>
<dbReference type="RefSeq" id="WP_137329136.1">
    <property type="nucleotide sequence ID" value="NZ_CP040058.1"/>
</dbReference>
<keyword evidence="4 6" id="KW-1133">Transmembrane helix</keyword>
<dbReference type="KEGG" id="arf:AR1Y2_2367"/>
<reference evidence="7 8" key="1">
    <citation type="submission" date="2019-05" db="EMBL/GenBank/DDBJ databases">
        <title>Complete genome sequencing of Anaerostipes rhamnosivorans.</title>
        <authorList>
            <person name="Bui T.P.N."/>
            <person name="de Vos W.M."/>
        </authorList>
    </citation>
    <scope>NUCLEOTIDE SEQUENCE [LARGE SCALE GENOMIC DNA]</scope>
    <source>
        <strain evidence="7 8">1y2</strain>
    </source>
</reference>
<comment type="subcellular location">
    <subcellularLocation>
        <location evidence="1">Cell membrane</location>
        <topology evidence="1">Multi-pass membrane protein</topology>
    </subcellularLocation>
</comment>
<dbReference type="Pfam" id="PF01943">
    <property type="entry name" value="Polysacc_synt"/>
    <property type="match status" value="1"/>
</dbReference>
<proteinExistence type="predicted"/>
<dbReference type="GO" id="GO:0005886">
    <property type="term" value="C:plasma membrane"/>
    <property type="evidence" value="ECO:0007669"/>
    <property type="project" value="UniProtKB-SubCell"/>
</dbReference>
<gene>
    <name evidence="7" type="ORF">AR1Y2_2367</name>
</gene>
<dbReference type="OrthoDB" id="9775950at2"/>
<keyword evidence="8" id="KW-1185">Reference proteome</keyword>
<feature type="transmembrane region" description="Helical" evidence="6">
    <location>
        <begin position="269"/>
        <end position="298"/>
    </location>
</feature>
<protein>
    <submittedName>
        <fullName evidence="7">Stage V sporulation protein B</fullName>
    </submittedName>
</protein>
<feature type="transmembrane region" description="Helical" evidence="6">
    <location>
        <begin position="229"/>
        <end position="249"/>
    </location>
</feature>
<feature type="transmembrane region" description="Helical" evidence="6">
    <location>
        <begin position="184"/>
        <end position="208"/>
    </location>
</feature>
<sequence>MKKSSPFVQGTLILTAANIFSRFIGFYNRIFLAGLIGAHQMGVYQLIFPIYLVGFALCFHGYETALSQIVAAQMAKGRPENCRKILKITLSVTILLSVICACFLFFFADELCMKFLHEKDCIPCLKAAVFAMPFVGIKACIHSYHIGLGKPGLPSVSLCIEQISRVLGIYAISVTFFLKLETPALIAVLGMVAGEMASCLYTVIYHLLKVKRQKSRLPAASSRKLLGNLLSLSFPLTCNSLSITLLQSLENILIPLMLTRFYANQHYSVEIYGILTGMAIPFINFPSSITNSISVMLLPKVSAATAEQDYQTLHRATKYSLSFCFLLGIVSFFLFFALGPSIGVIVFHSEKAGMFLRMLSFLCPVLYLSGTLSSILNGLGKTKTTLFNNSVSLMLRIAFIVFVVPYVGINGYLWGLMASTLLVVVMHYRKIKS</sequence>
<evidence type="ECO:0000313" key="7">
    <source>
        <dbReference type="EMBL" id="QCP35821.1"/>
    </source>
</evidence>
<dbReference type="AlphaFoldDB" id="A0A4P8IFX0"/>
<evidence type="ECO:0000313" key="8">
    <source>
        <dbReference type="Proteomes" id="UP000298653"/>
    </source>
</evidence>
<feature type="transmembrane region" description="Helical" evidence="6">
    <location>
        <begin position="359"/>
        <end position="379"/>
    </location>
</feature>
<name>A0A4P8IFX0_9FIRM</name>
<feature type="transmembrane region" description="Helical" evidence="6">
    <location>
        <begin position="42"/>
        <end position="64"/>
    </location>
</feature>
<dbReference type="PIRSF" id="PIRSF038958">
    <property type="entry name" value="PG_synth_SpoVB"/>
    <property type="match status" value="1"/>
</dbReference>
<evidence type="ECO:0000256" key="4">
    <source>
        <dbReference type="ARBA" id="ARBA00022989"/>
    </source>
</evidence>
<organism evidence="7 8">
    <name type="scientific">Anaerostipes rhamnosivorans</name>
    <dbReference type="NCBI Taxonomy" id="1229621"/>
    <lineage>
        <taxon>Bacteria</taxon>
        <taxon>Bacillati</taxon>
        <taxon>Bacillota</taxon>
        <taxon>Clostridia</taxon>
        <taxon>Lachnospirales</taxon>
        <taxon>Lachnospiraceae</taxon>
        <taxon>Anaerostipes</taxon>
    </lineage>
</organism>
<dbReference type="EMBL" id="CP040058">
    <property type="protein sequence ID" value="QCP35821.1"/>
    <property type="molecule type" value="Genomic_DNA"/>
</dbReference>
<dbReference type="InterPro" id="IPR050833">
    <property type="entry name" value="Poly_Biosynth_Transport"/>
</dbReference>
<dbReference type="PANTHER" id="PTHR30250">
    <property type="entry name" value="PST FAMILY PREDICTED COLANIC ACID TRANSPORTER"/>
    <property type="match status" value="1"/>
</dbReference>